<protein>
    <submittedName>
        <fullName evidence="3">Surface lipoprotein assembly modifier</fullName>
    </submittedName>
</protein>
<evidence type="ECO:0000313" key="3">
    <source>
        <dbReference type="EMBL" id="MFC2966766.1"/>
    </source>
</evidence>
<keyword evidence="3" id="KW-0449">Lipoprotein</keyword>
<dbReference type="SUPFAM" id="SSF48452">
    <property type="entry name" value="TPR-like"/>
    <property type="match status" value="1"/>
</dbReference>
<keyword evidence="4" id="KW-1185">Reference proteome</keyword>
<reference evidence="4" key="1">
    <citation type="journal article" date="2019" name="Int. J. Syst. Evol. Microbiol.">
        <title>The Global Catalogue of Microorganisms (GCM) 10K type strain sequencing project: providing services to taxonomists for standard genome sequencing and annotation.</title>
        <authorList>
            <consortium name="The Broad Institute Genomics Platform"/>
            <consortium name="The Broad Institute Genome Sequencing Center for Infectious Disease"/>
            <person name="Wu L."/>
            <person name="Ma J."/>
        </authorList>
    </citation>
    <scope>NUCLEOTIDE SEQUENCE [LARGE SCALE GENOMIC DNA]</scope>
    <source>
        <strain evidence="4">KCTC 62192</strain>
    </source>
</reference>
<name>A0ABV7ABU3_9RHOB</name>
<organism evidence="3 4">
    <name type="scientific">Acidimangrovimonas pyrenivorans</name>
    <dbReference type="NCBI Taxonomy" id="2030798"/>
    <lineage>
        <taxon>Bacteria</taxon>
        <taxon>Pseudomonadati</taxon>
        <taxon>Pseudomonadota</taxon>
        <taxon>Alphaproteobacteria</taxon>
        <taxon>Rhodobacterales</taxon>
        <taxon>Paracoccaceae</taxon>
        <taxon>Acidimangrovimonas</taxon>
    </lineage>
</organism>
<dbReference type="InterPro" id="IPR007655">
    <property type="entry name" value="Slam_C"/>
</dbReference>
<evidence type="ECO:0000313" key="4">
    <source>
        <dbReference type="Proteomes" id="UP001595443"/>
    </source>
</evidence>
<dbReference type="Gene3D" id="1.25.40.10">
    <property type="entry name" value="Tetratricopeptide repeat domain"/>
    <property type="match status" value="1"/>
</dbReference>
<proteinExistence type="predicted"/>
<keyword evidence="1" id="KW-0732">Signal</keyword>
<evidence type="ECO:0000259" key="2">
    <source>
        <dbReference type="Pfam" id="PF04575"/>
    </source>
</evidence>
<gene>
    <name evidence="3" type="ORF">ACFOES_01540</name>
</gene>
<dbReference type="Proteomes" id="UP001595443">
    <property type="component" value="Unassembled WGS sequence"/>
</dbReference>
<comment type="caution">
    <text evidence="3">The sequence shown here is derived from an EMBL/GenBank/DDBJ whole genome shotgun (WGS) entry which is preliminary data.</text>
</comment>
<dbReference type="InterPro" id="IPR011990">
    <property type="entry name" value="TPR-like_helical_dom_sf"/>
</dbReference>
<feature type="signal peptide" evidence="1">
    <location>
        <begin position="1"/>
        <end position="25"/>
    </location>
</feature>
<sequence length="463" mass="50737">MRIRTAGLALALGLLAVAAPLAGQAKPVELSPAAMRAVGMRALAAGYAADAHNIALALLGRDPKDVTALLIRSRAARDLGHYDEARAAARKAWRYAETAPERYAAARVRAQALSSAGNRTLAQLWLRRAVENAPDERARALAVRDYRYVRSRNPWALHFSLSLSPSSNVNNGSSSSTSLAELPWLPYGPVTIELGTDAQALSGYVGQLGFAAVYRLPPSERVRTEFHFSGSYRHNWLSARAKAAAPMAKGSDYDFGAFEIGIRQEFRRSVKSLSIYHWTGTLGRNWYGGAVLSDYARLGLGAEHPLAPQLKALWDVSYEHQDRYDMTSRSADVMTGEIGLDWGLANRDRMRLSFGARDTRAAEAEIDNRAVFADLTWSKAKPVRGIALGLQLSAERRRYGPYSWAPNGRRDVTLSAGLTMVFTRVSYMGFSPSLDVSYSRTASNVGLYRSSQAGLLLGFRSQF</sequence>
<feature type="chain" id="PRO_5045652010" evidence="1">
    <location>
        <begin position="26"/>
        <end position="463"/>
    </location>
</feature>
<dbReference type="EMBL" id="JBHRSK010000002">
    <property type="protein sequence ID" value="MFC2966766.1"/>
    <property type="molecule type" value="Genomic_DNA"/>
</dbReference>
<feature type="domain" description="Surface lipoprotein assembly modifier C-terminal" evidence="2">
    <location>
        <begin position="348"/>
        <end position="463"/>
    </location>
</feature>
<accession>A0ABV7ABU3</accession>
<evidence type="ECO:0000256" key="1">
    <source>
        <dbReference type="SAM" id="SignalP"/>
    </source>
</evidence>
<dbReference type="RefSeq" id="WP_377831340.1">
    <property type="nucleotide sequence ID" value="NZ_JBHRSK010000002.1"/>
</dbReference>
<dbReference type="Pfam" id="PF04575">
    <property type="entry name" value="SlipAM"/>
    <property type="match status" value="1"/>
</dbReference>